<dbReference type="GO" id="GO:0033897">
    <property type="term" value="F:ribonuclease T2 activity"/>
    <property type="evidence" value="ECO:0007669"/>
    <property type="project" value="InterPro"/>
</dbReference>
<dbReference type="PROSITE" id="PS00531">
    <property type="entry name" value="RNASE_T2_2"/>
    <property type="match status" value="1"/>
</dbReference>
<proteinExistence type="inferred from homology"/>
<gene>
    <name evidence="5" type="ORF">HICCMSTLAB_LOCUS543</name>
</gene>
<evidence type="ECO:0000256" key="1">
    <source>
        <dbReference type="ARBA" id="ARBA00007469"/>
    </source>
</evidence>
<dbReference type="EMBL" id="CAJNRD030001114">
    <property type="protein sequence ID" value="CAG5073652.1"/>
    <property type="molecule type" value="Genomic_DNA"/>
</dbReference>
<dbReference type="GO" id="GO:0003723">
    <property type="term" value="F:RNA binding"/>
    <property type="evidence" value="ECO:0007669"/>
    <property type="project" value="InterPro"/>
</dbReference>
<dbReference type="InterPro" id="IPR036430">
    <property type="entry name" value="RNase_T2-like_sf"/>
</dbReference>
<dbReference type="InterPro" id="IPR018188">
    <property type="entry name" value="RNase_T2_His_AS_1"/>
</dbReference>
<dbReference type="PROSITE" id="PS00530">
    <property type="entry name" value="RNASE_T2_1"/>
    <property type="match status" value="1"/>
</dbReference>
<dbReference type="GO" id="GO:0006401">
    <property type="term" value="P:RNA catabolic process"/>
    <property type="evidence" value="ECO:0007669"/>
    <property type="project" value="TreeGrafter"/>
</dbReference>
<dbReference type="Proteomes" id="UP000786811">
    <property type="component" value="Unassembled WGS sequence"/>
</dbReference>
<evidence type="ECO:0000256" key="2">
    <source>
        <dbReference type="ARBA" id="ARBA00023157"/>
    </source>
</evidence>
<dbReference type="InterPro" id="IPR001568">
    <property type="entry name" value="RNase_T2-like"/>
</dbReference>
<protein>
    <submittedName>
        <fullName evidence="5">Similar to rnaset2: Ribonuclease T2 (Danio rerio)</fullName>
    </submittedName>
</protein>
<comment type="similarity">
    <text evidence="1 4">Belongs to the RNase T2 family.</text>
</comment>
<dbReference type="InterPro" id="IPR033697">
    <property type="entry name" value="Ribonuclease_T2_eukaryotic"/>
</dbReference>
<dbReference type="PANTHER" id="PTHR11240:SF22">
    <property type="entry name" value="RIBONUCLEASE T2"/>
    <property type="match status" value="1"/>
</dbReference>
<keyword evidence="6" id="KW-1185">Reference proteome</keyword>
<dbReference type="OrthoDB" id="435754at2759"/>
<dbReference type="SUPFAM" id="SSF55895">
    <property type="entry name" value="Ribonuclease Rh-like"/>
    <property type="match status" value="1"/>
</dbReference>
<dbReference type="GO" id="GO:0005576">
    <property type="term" value="C:extracellular region"/>
    <property type="evidence" value="ECO:0007669"/>
    <property type="project" value="TreeGrafter"/>
</dbReference>
<organism evidence="5 6">
    <name type="scientific">Cotesia congregata</name>
    <name type="common">Parasitoid wasp</name>
    <name type="synonym">Apanteles congregatus</name>
    <dbReference type="NCBI Taxonomy" id="51543"/>
    <lineage>
        <taxon>Eukaryota</taxon>
        <taxon>Metazoa</taxon>
        <taxon>Ecdysozoa</taxon>
        <taxon>Arthropoda</taxon>
        <taxon>Hexapoda</taxon>
        <taxon>Insecta</taxon>
        <taxon>Pterygota</taxon>
        <taxon>Neoptera</taxon>
        <taxon>Endopterygota</taxon>
        <taxon>Hymenoptera</taxon>
        <taxon>Apocrita</taxon>
        <taxon>Ichneumonoidea</taxon>
        <taxon>Braconidae</taxon>
        <taxon>Microgastrinae</taxon>
        <taxon>Cotesia</taxon>
    </lineage>
</organism>
<feature type="active site" evidence="3">
    <location>
        <position position="186"/>
    </location>
</feature>
<dbReference type="PANTHER" id="PTHR11240">
    <property type="entry name" value="RIBONUCLEASE T2"/>
    <property type="match status" value="1"/>
</dbReference>
<reference evidence="5" key="1">
    <citation type="submission" date="2021-04" db="EMBL/GenBank/DDBJ databases">
        <authorList>
            <person name="Chebbi M.A.C M."/>
        </authorList>
    </citation>
    <scope>NUCLEOTIDE SEQUENCE</scope>
</reference>
<name>A0A8J2H356_COTCN</name>
<keyword evidence="2" id="KW-1015">Disulfide bond</keyword>
<accession>A0A8J2H356</accession>
<feature type="active site" evidence="3">
    <location>
        <position position="182"/>
    </location>
</feature>
<dbReference type="CDD" id="cd01061">
    <property type="entry name" value="RNase_T2_euk"/>
    <property type="match status" value="1"/>
</dbReference>
<dbReference type="AlphaFoldDB" id="A0A8J2H356"/>
<evidence type="ECO:0000256" key="3">
    <source>
        <dbReference type="PIRSR" id="PIRSR633697-1"/>
    </source>
</evidence>
<evidence type="ECO:0000256" key="4">
    <source>
        <dbReference type="RuleBase" id="RU004328"/>
    </source>
</evidence>
<evidence type="ECO:0000313" key="6">
    <source>
        <dbReference type="Proteomes" id="UP000786811"/>
    </source>
</evidence>
<evidence type="ECO:0000313" key="5">
    <source>
        <dbReference type="EMBL" id="CAG5073652.1"/>
    </source>
</evidence>
<comment type="caution">
    <text evidence="5">The sequence shown here is derived from an EMBL/GenBank/DDBJ whole genome shotgun (WGS) entry which is preliminary data.</text>
</comment>
<feature type="active site" evidence="3">
    <location>
        <position position="129"/>
    </location>
</feature>
<sequence>MNCNSSAKFDLEQLAQISADLDAKFIGAGAKNNTSSNISKKTLELFDKYDVQGAFKSNNITIGNEKKKRTRISKIKSCDEYASKRNNISMDFDTLVFTLSWPPTVCYKYLKSTRNASWKFPLKTQWSIHGLWPSRIARRAPDFCNCTRKYNPAEIETLMPELEKKWTNVLNQSDPHYLWNHEWSKHGTCASTVDSLNTQFKYFNQTLELFDKYNISSVLSKNEIELEGTYKQIEILEAFEKSLGKQIGNNCIVHYVNDRTRKYFLSSVHLCFDKSFNLIDCIKNKHFPTNCPSPLSISAEVEYSTMEEIINLI</sequence>
<dbReference type="Pfam" id="PF00445">
    <property type="entry name" value="Ribonuclease_T2"/>
    <property type="match status" value="1"/>
</dbReference>
<dbReference type="InterPro" id="IPR033130">
    <property type="entry name" value="RNase_T2_His_AS_2"/>
</dbReference>
<dbReference type="Gene3D" id="3.90.730.10">
    <property type="entry name" value="Ribonuclease T2-like"/>
    <property type="match status" value="1"/>
</dbReference>